<gene>
    <name evidence="2" type="ordered locus">STHERM_c07330</name>
</gene>
<protein>
    <recommendedName>
        <fullName evidence="4">Divergent polysaccharide deacetylase family protein</fullName>
    </recommendedName>
</protein>
<dbReference type="InterPro" id="IPR011330">
    <property type="entry name" value="Glyco_hydro/deAcase_b/a-brl"/>
</dbReference>
<name>E0RRI9_WINT6</name>
<dbReference type="PANTHER" id="PTHR30105">
    <property type="entry name" value="UNCHARACTERIZED YIBQ-RELATED"/>
    <property type="match status" value="1"/>
</dbReference>
<evidence type="ECO:0008006" key="4">
    <source>
        <dbReference type="Google" id="ProtNLM"/>
    </source>
</evidence>
<dbReference type="eggNOG" id="COG2861">
    <property type="taxonomic scope" value="Bacteria"/>
</dbReference>
<dbReference type="InterPro" id="IPR006837">
    <property type="entry name" value="Divergent_DAC"/>
</dbReference>
<dbReference type="Gene3D" id="3.20.20.370">
    <property type="entry name" value="Glycoside hydrolase/deacetylase"/>
    <property type="match status" value="1"/>
</dbReference>
<reference evidence="2 3" key="2">
    <citation type="journal article" date="2010" name="J. Bacteriol.">
        <title>Genome sequence of the polysaccharide-degrading, thermophilic anaerobe Spirochaeta thermophila DSM 6192.</title>
        <authorList>
            <person name="Angelov A."/>
            <person name="Liebl S."/>
            <person name="Ballschmiter M."/>
            <person name="Bomeke M."/>
            <person name="Lehmann R."/>
            <person name="Liesegang H."/>
            <person name="Daniel R."/>
            <person name="Liebl W."/>
        </authorList>
    </citation>
    <scope>NUCLEOTIDE SEQUENCE [LARGE SCALE GENOMIC DNA]</scope>
    <source>
        <strain evidence="3">ATCC 49972 / DSM 6192 / RI 19.B1</strain>
    </source>
</reference>
<dbReference type="Proteomes" id="UP000001296">
    <property type="component" value="Chromosome"/>
</dbReference>
<dbReference type="HOGENOM" id="CLU_041643_2_1_12"/>
<organism evidence="2 3">
    <name type="scientific">Winmispira thermophila (strain ATCC 49972 / DSM 6192 / RI 19.B1)</name>
    <name type="common">Spirochaeta thermophila</name>
    <dbReference type="NCBI Taxonomy" id="665571"/>
    <lineage>
        <taxon>Bacteria</taxon>
        <taxon>Pseudomonadati</taxon>
        <taxon>Spirochaetota</taxon>
        <taxon>Spirochaetia</taxon>
        <taxon>Winmispirales</taxon>
        <taxon>Winmispiraceae</taxon>
        <taxon>Winmispira</taxon>
    </lineage>
</organism>
<dbReference type="GO" id="GO:0005975">
    <property type="term" value="P:carbohydrate metabolic process"/>
    <property type="evidence" value="ECO:0007669"/>
    <property type="project" value="InterPro"/>
</dbReference>
<dbReference type="EMBL" id="CP001698">
    <property type="protein sequence ID" value="ADN01690.1"/>
    <property type="molecule type" value="Genomic_DNA"/>
</dbReference>
<dbReference type="Pfam" id="PF04748">
    <property type="entry name" value="Polysacc_deac_2"/>
    <property type="match status" value="1"/>
</dbReference>
<accession>E0RRI9</accession>
<dbReference type="CDD" id="cd10936">
    <property type="entry name" value="CE4_DAC2"/>
    <property type="match status" value="1"/>
</dbReference>
<sequence>MWFLLGLLAGAVAVWVVAPPRPVPSPLPTPLPSPSPLPSAVPTPSPTPRVEGVLYLIIDDAGYSLEQVEPFLSLPFPLAVSVLPGLPLSGEVARRVREAGKTLFLHLPMEPEGNEDPGPGALYVSMSRAEIEHVIAEDLASVPGVQGVNNHMGSRFTKDPLRMEWILSILAAGGLLFVDSRTTPESVVRETAFRLGVPVMERDVFLDNEQTAVYVEQAFMHAVQIARRRGRAVAIGHVWTRVLPGVLGRMADRARDEGVILGDILEVLERR</sequence>
<feature type="region of interest" description="Disordered" evidence="1">
    <location>
        <begin position="26"/>
        <end position="45"/>
    </location>
</feature>
<proteinExistence type="predicted"/>
<evidence type="ECO:0000313" key="3">
    <source>
        <dbReference type="Proteomes" id="UP000001296"/>
    </source>
</evidence>
<dbReference type="AlphaFoldDB" id="E0RRI9"/>
<dbReference type="KEGG" id="sta:STHERM_c07330"/>
<dbReference type="SUPFAM" id="SSF88713">
    <property type="entry name" value="Glycoside hydrolase/deacetylase"/>
    <property type="match status" value="1"/>
</dbReference>
<evidence type="ECO:0000256" key="1">
    <source>
        <dbReference type="SAM" id="MobiDB-lite"/>
    </source>
</evidence>
<evidence type="ECO:0000313" key="2">
    <source>
        <dbReference type="EMBL" id="ADN01690.1"/>
    </source>
</evidence>
<dbReference type="PANTHER" id="PTHR30105:SF2">
    <property type="entry name" value="DIVERGENT POLYSACCHARIDE DEACETYLASE SUPERFAMILY"/>
    <property type="match status" value="1"/>
</dbReference>
<reference key="1">
    <citation type="submission" date="2009-08" db="EMBL/GenBank/DDBJ databases">
        <title>The genome sequence of Spirochaeta thermophila DSM6192.</title>
        <authorList>
            <person name="Angelov A."/>
            <person name="Mientus M."/>
            <person name="Wittenberg S."/>
            <person name="Lehmann R."/>
            <person name="Liesegang H."/>
            <person name="Daniel R."/>
            <person name="Liebl W."/>
        </authorList>
    </citation>
    <scope>NUCLEOTIDE SEQUENCE</scope>
    <source>
        <strain>DSM 6192</strain>
    </source>
</reference>
<dbReference type="PaxDb" id="665571-STHERM_c07330"/>